<dbReference type="Proteomes" id="UP000037784">
    <property type="component" value="Unassembled WGS sequence"/>
</dbReference>
<protein>
    <submittedName>
        <fullName evidence="13">Isocitrate dehydrogenase kinase/phosphatase</fullName>
        <ecNumber evidence="13">2.7.11.5</ecNumber>
    </submittedName>
</protein>
<name>A0A0M8K5E3_9CHLR</name>
<dbReference type="GO" id="GO:0008772">
    <property type="term" value="F:[isocitrate dehydrogenase (NADP+)] kinase activity"/>
    <property type="evidence" value="ECO:0007669"/>
    <property type="project" value="UniProtKB-EC"/>
</dbReference>
<keyword evidence="1" id="KW-0329">Glyoxylate bypass</keyword>
<dbReference type="GO" id="GO:0016208">
    <property type="term" value="F:AMP binding"/>
    <property type="evidence" value="ECO:0007669"/>
    <property type="project" value="TreeGrafter"/>
</dbReference>
<evidence type="ECO:0000313" key="16">
    <source>
        <dbReference type="Proteomes" id="UP000050502"/>
    </source>
</evidence>
<dbReference type="AlphaFoldDB" id="A0A0M8K5E3"/>
<evidence type="ECO:0000256" key="2">
    <source>
        <dbReference type="ARBA" id="ARBA00022490"/>
    </source>
</evidence>
<dbReference type="Pfam" id="PF06315">
    <property type="entry name" value="AceK_kinase"/>
    <property type="match status" value="1"/>
</dbReference>
<evidence type="ECO:0000256" key="7">
    <source>
        <dbReference type="ARBA" id="ARBA00022777"/>
    </source>
</evidence>
<reference evidence="15" key="3">
    <citation type="submission" date="2015-08" db="EMBL/GenBank/DDBJ databases">
        <title>Draft Genome Sequence of a Heterotrophic Facultative Anaerobic Bacterium Ardenticatena maritima Strain 110S.</title>
        <authorList>
            <person name="Kawaichi S."/>
            <person name="Yoshida T."/>
            <person name="Sako Y."/>
            <person name="Nakamura R."/>
        </authorList>
    </citation>
    <scope>NUCLEOTIDE SEQUENCE [LARGE SCALE GENOMIC DNA]</scope>
    <source>
        <strain evidence="15">110S</strain>
    </source>
</reference>
<dbReference type="EMBL" id="LGKN01000004">
    <property type="protein sequence ID" value="KPL88623.1"/>
    <property type="molecule type" value="Genomic_DNA"/>
</dbReference>
<keyword evidence="2" id="KW-0963">Cytoplasm</keyword>
<proteinExistence type="inferred from homology"/>
<gene>
    <name evidence="13" type="primary">aceK</name>
    <name evidence="13" type="ORF">ARMA_0438</name>
    <name evidence="14" type="ORF">SE16_07745</name>
</gene>
<dbReference type="PANTHER" id="PTHR39559:SF1">
    <property type="entry name" value="ISOCITRATE DEHYDROGENASE KINASE_PHOSPHATASE"/>
    <property type="match status" value="1"/>
</dbReference>
<organism evidence="13 15">
    <name type="scientific">Ardenticatena maritima</name>
    <dbReference type="NCBI Taxonomy" id="872965"/>
    <lineage>
        <taxon>Bacteria</taxon>
        <taxon>Bacillati</taxon>
        <taxon>Chloroflexota</taxon>
        <taxon>Ardenticatenia</taxon>
        <taxon>Ardenticatenales</taxon>
        <taxon>Ardenticatenaceae</taxon>
        <taxon>Ardenticatena</taxon>
    </lineage>
</organism>
<feature type="domain" description="Isocitrate dehydrogenase kinase/phosphatase (AceK) regulatory" evidence="12">
    <location>
        <begin position="17"/>
        <end position="315"/>
    </location>
</feature>
<dbReference type="GO" id="GO:0006097">
    <property type="term" value="P:glyoxylate cycle"/>
    <property type="evidence" value="ECO:0007669"/>
    <property type="project" value="UniProtKB-KW"/>
</dbReference>
<keyword evidence="15" id="KW-1185">Reference proteome</keyword>
<evidence type="ECO:0000259" key="12">
    <source>
        <dbReference type="Pfam" id="PF20423"/>
    </source>
</evidence>
<dbReference type="OrthoDB" id="9770427at2"/>
<evidence type="ECO:0000256" key="6">
    <source>
        <dbReference type="ARBA" id="ARBA00022741"/>
    </source>
</evidence>
<evidence type="ECO:0000313" key="13">
    <source>
        <dbReference type="EMBL" id="GAP62015.1"/>
    </source>
</evidence>
<sequence length="580" mass="67489">MQSQTRLTDSRLANIGAHTIFDGFLTYRRRFEAITARAQERFEQRDWHGARQDAAERLDLYREVVNGVVYDIRETLAERLHNKLVWASMKAVYSGLIDERDDWELAETFFNSITRRIFTTVGVDPQIEFVHTDFAAPPTPARYPIYRTYGRTWSIAELILAILNDFAFNVPYEDAERDAQQVAARIADHLRTSGALRVIDRAEVVDAVFYRDQAAYLVGRLFCGPYLVPLVLALHNRRRGVLVDAVLLDENDVSILFSFARSYFHVHAPRPYDLVHFIKKMLPRKRIAELYISLGFNKHGKTELYRDLLYHLATTDDKFVIAPGTPGMVMTVFTMPTYDLVFKIIKDQFAPPKTTTRRDVMERYRLVFRHDRAGRLIDAQEFEHLRFDRARFDDRLVDELCRVAASTVQADAESVVVRHCYVERRLIPLDVYLKAADEAAAEAAVIEYGQAIKDLAAMNIFPGDMLLKNFGVTRHGRVVFYDYDELGLLTDYNFRRLPKPRDEEEALSAQPWFHVGPNDVFPEEFPRFWELTGRLREVFVAHHGDLFTVEFWQNMQERHRRGEILYILPYREACRLSSAI</sequence>
<evidence type="ECO:0000256" key="10">
    <source>
        <dbReference type="ARBA" id="ARBA00022912"/>
    </source>
</evidence>
<dbReference type="HAMAP" id="MF_00747">
    <property type="entry name" value="AceK"/>
    <property type="match status" value="1"/>
</dbReference>
<dbReference type="GO" id="GO:0004674">
    <property type="term" value="F:protein serine/threonine kinase activity"/>
    <property type="evidence" value="ECO:0007669"/>
    <property type="project" value="UniProtKB-KW"/>
</dbReference>
<dbReference type="Pfam" id="PF20423">
    <property type="entry name" value="AceK_regulatory"/>
    <property type="match status" value="1"/>
</dbReference>
<keyword evidence="7 13" id="KW-0418">Kinase</keyword>
<reference evidence="14 16" key="2">
    <citation type="submission" date="2015-07" db="EMBL/GenBank/DDBJ databases">
        <title>Whole genome sequence of Ardenticatena maritima DSM 23922.</title>
        <authorList>
            <person name="Hemp J."/>
            <person name="Ward L.M."/>
            <person name="Pace L.A."/>
            <person name="Fischer W.W."/>
        </authorList>
    </citation>
    <scope>NUCLEOTIDE SEQUENCE [LARGE SCALE GENOMIC DNA]</scope>
    <source>
        <strain evidence="14 16">110S</strain>
    </source>
</reference>
<dbReference type="EC" id="2.7.11.5" evidence="13"/>
<dbReference type="PIRSF" id="PIRSF000719">
    <property type="entry name" value="AceK"/>
    <property type="match status" value="1"/>
</dbReference>
<keyword evidence="4" id="KW-0816">Tricarboxylic acid cycle</keyword>
<dbReference type="GO" id="GO:0006099">
    <property type="term" value="P:tricarboxylic acid cycle"/>
    <property type="evidence" value="ECO:0007669"/>
    <property type="project" value="UniProtKB-KW"/>
</dbReference>
<dbReference type="RefSeq" id="WP_054491938.1">
    <property type="nucleotide sequence ID" value="NZ_BBZA01000024.1"/>
</dbReference>
<dbReference type="PATRIC" id="fig|872965.6.peg.1590"/>
<evidence type="ECO:0000256" key="9">
    <source>
        <dbReference type="ARBA" id="ARBA00022840"/>
    </source>
</evidence>
<dbReference type="Proteomes" id="UP000050502">
    <property type="component" value="Unassembled WGS sequence"/>
</dbReference>
<dbReference type="GO" id="GO:0005524">
    <property type="term" value="F:ATP binding"/>
    <property type="evidence" value="ECO:0007669"/>
    <property type="project" value="UniProtKB-KW"/>
</dbReference>
<keyword evidence="8" id="KW-0378">Hydrolase</keyword>
<keyword evidence="10" id="KW-0904">Protein phosphatase</keyword>
<evidence type="ECO:0000256" key="8">
    <source>
        <dbReference type="ARBA" id="ARBA00022801"/>
    </source>
</evidence>
<dbReference type="NCBIfam" id="NF002804">
    <property type="entry name" value="PRK02946.1"/>
    <property type="match status" value="1"/>
</dbReference>
<comment type="caution">
    <text evidence="13">The sequence shown here is derived from an EMBL/GenBank/DDBJ whole genome shotgun (WGS) entry which is preliminary data.</text>
</comment>
<dbReference type="STRING" id="872965.SE16_07745"/>
<keyword evidence="9" id="KW-0067">ATP-binding</keyword>
<accession>A0A0M8K5E3</accession>
<evidence type="ECO:0000256" key="5">
    <source>
        <dbReference type="ARBA" id="ARBA00022679"/>
    </source>
</evidence>
<evidence type="ECO:0000313" key="15">
    <source>
        <dbReference type="Proteomes" id="UP000037784"/>
    </source>
</evidence>
<keyword evidence="6" id="KW-0547">Nucleotide-binding</keyword>
<dbReference type="GO" id="GO:0005737">
    <property type="term" value="C:cytoplasm"/>
    <property type="evidence" value="ECO:0007669"/>
    <property type="project" value="InterPro"/>
</dbReference>
<keyword evidence="5 13" id="KW-0808">Transferase</keyword>
<evidence type="ECO:0000256" key="4">
    <source>
        <dbReference type="ARBA" id="ARBA00022532"/>
    </source>
</evidence>
<dbReference type="InParanoid" id="A0A0M8K5E3"/>
<dbReference type="GO" id="GO:0004721">
    <property type="term" value="F:phosphoprotein phosphatase activity"/>
    <property type="evidence" value="ECO:0007669"/>
    <property type="project" value="UniProtKB-KW"/>
</dbReference>
<dbReference type="InterPro" id="IPR010452">
    <property type="entry name" value="Isocitrate_DH_AceK"/>
</dbReference>
<dbReference type="InterPro" id="IPR046855">
    <property type="entry name" value="AceK_kinase"/>
</dbReference>
<evidence type="ECO:0000313" key="14">
    <source>
        <dbReference type="EMBL" id="KPL88623.1"/>
    </source>
</evidence>
<reference evidence="13 15" key="1">
    <citation type="journal article" date="2015" name="Genome Announc.">
        <title>Draft Genome Sequence of a Heterotrophic Facultative Anaerobic Thermophilic Bacterium, Ardenticatena maritima Strain 110ST.</title>
        <authorList>
            <person name="Kawaichi S."/>
            <person name="Yoshida T."/>
            <person name="Sako Y."/>
            <person name="Nakamura R."/>
        </authorList>
    </citation>
    <scope>NUCLEOTIDE SEQUENCE [LARGE SCALE GENOMIC DNA]</scope>
    <source>
        <strain evidence="13 15">110S</strain>
    </source>
</reference>
<dbReference type="EMBL" id="BBZA01000024">
    <property type="protein sequence ID" value="GAP62015.1"/>
    <property type="molecule type" value="Genomic_DNA"/>
</dbReference>
<evidence type="ECO:0000256" key="1">
    <source>
        <dbReference type="ARBA" id="ARBA00022435"/>
    </source>
</evidence>
<keyword evidence="3" id="KW-0723">Serine/threonine-protein kinase</keyword>
<evidence type="ECO:0000259" key="11">
    <source>
        <dbReference type="Pfam" id="PF06315"/>
    </source>
</evidence>
<dbReference type="InterPro" id="IPR046854">
    <property type="entry name" value="AceK_regulatory"/>
</dbReference>
<dbReference type="GO" id="GO:0006006">
    <property type="term" value="P:glucose metabolic process"/>
    <property type="evidence" value="ECO:0007669"/>
    <property type="project" value="InterPro"/>
</dbReference>
<evidence type="ECO:0000256" key="3">
    <source>
        <dbReference type="ARBA" id="ARBA00022527"/>
    </source>
</evidence>
<dbReference type="PANTHER" id="PTHR39559">
    <property type="match status" value="1"/>
</dbReference>
<feature type="domain" description="Isocitrate dehydrogenase kinase/phosphatase (AceK) kinase" evidence="11">
    <location>
        <begin position="317"/>
        <end position="572"/>
    </location>
</feature>